<dbReference type="SUPFAM" id="SSF52402">
    <property type="entry name" value="Adenine nucleotide alpha hydrolases-like"/>
    <property type="match status" value="1"/>
</dbReference>
<dbReference type="PANTHER" id="PTHR46268:SF8">
    <property type="entry name" value="UNIVERSAL STRESS PROTEIN SLL1388"/>
    <property type="match status" value="1"/>
</dbReference>
<accession>A0ABV4WM49</accession>
<evidence type="ECO:0000313" key="3">
    <source>
        <dbReference type="EMBL" id="MFB2836151.1"/>
    </source>
</evidence>
<dbReference type="Gene3D" id="3.40.50.620">
    <property type="entry name" value="HUPs"/>
    <property type="match status" value="1"/>
</dbReference>
<comment type="caution">
    <text evidence="3">The sequence shown here is derived from an EMBL/GenBank/DDBJ whole genome shotgun (WGS) entry which is preliminary data.</text>
</comment>
<evidence type="ECO:0000313" key="4">
    <source>
        <dbReference type="Proteomes" id="UP001576780"/>
    </source>
</evidence>
<dbReference type="PANTHER" id="PTHR46268">
    <property type="entry name" value="STRESS RESPONSE PROTEIN NHAX"/>
    <property type="match status" value="1"/>
</dbReference>
<dbReference type="InterPro" id="IPR014729">
    <property type="entry name" value="Rossmann-like_a/b/a_fold"/>
</dbReference>
<name>A0ABV4WM49_9CYAN</name>
<evidence type="ECO:0000259" key="2">
    <source>
        <dbReference type="Pfam" id="PF00582"/>
    </source>
</evidence>
<reference evidence="3 4" key="1">
    <citation type="submission" date="2024-09" db="EMBL/GenBank/DDBJ databases">
        <title>Floridaenema gen nov. (Aerosakkonemataceae, Aerosakkonematales ord. nov., Cyanobacteria) from benthic tropical and subtropical fresh waters, with the description of four new species.</title>
        <authorList>
            <person name="Moretto J.A."/>
            <person name="Berthold D.E."/>
            <person name="Lefler F.W."/>
            <person name="Huang I.-S."/>
            <person name="Laughinghouse H. IV."/>
        </authorList>
    </citation>
    <scope>NUCLEOTIDE SEQUENCE [LARGE SCALE GENOMIC DNA]</scope>
    <source>
        <strain evidence="3 4">BLCC-F167</strain>
    </source>
</reference>
<dbReference type="CDD" id="cd00293">
    <property type="entry name" value="USP-like"/>
    <property type="match status" value="1"/>
</dbReference>
<dbReference type="Proteomes" id="UP001576780">
    <property type="component" value="Unassembled WGS sequence"/>
</dbReference>
<evidence type="ECO:0000256" key="1">
    <source>
        <dbReference type="ARBA" id="ARBA00008791"/>
    </source>
</evidence>
<feature type="domain" description="UspA" evidence="2">
    <location>
        <begin position="1"/>
        <end position="155"/>
    </location>
</feature>
<dbReference type="RefSeq" id="WP_413278544.1">
    <property type="nucleotide sequence ID" value="NZ_JBHFNT010000140.1"/>
</dbReference>
<dbReference type="InterPro" id="IPR006016">
    <property type="entry name" value="UspA"/>
</dbReference>
<keyword evidence="4" id="KW-1185">Reference proteome</keyword>
<gene>
    <name evidence="3" type="ORF">ACE1CA_16585</name>
</gene>
<comment type="similarity">
    <text evidence="1">Belongs to the universal stress protein A family.</text>
</comment>
<sequence length="160" mass="18168">MFKKILVAIDSLETSNNILAAALFMAKTSNAELMLLHVLSPYEKGYPNMRIQIINNSQTFTHQESITSYLKQREKFEEKSLELLRSHLMQAISMGIKAEMTQNFGDPKWNICDLARTWGADLIVMGRRANYGLKDAIHGSVSNYVLHNSHCAVLTLQHQD</sequence>
<dbReference type="PRINTS" id="PR01438">
    <property type="entry name" value="UNVRSLSTRESS"/>
</dbReference>
<protein>
    <submittedName>
        <fullName evidence="3">Universal stress protein</fullName>
    </submittedName>
</protein>
<proteinExistence type="inferred from homology"/>
<dbReference type="Pfam" id="PF00582">
    <property type="entry name" value="Usp"/>
    <property type="match status" value="1"/>
</dbReference>
<dbReference type="InterPro" id="IPR006015">
    <property type="entry name" value="Universal_stress_UspA"/>
</dbReference>
<dbReference type="EMBL" id="JBHFNT010000140">
    <property type="protein sequence ID" value="MFB2836151.1"/>
    <property type="molecule type" value="Genomic_DNA"/>
</dbReference>
<organism evidence="3 4">
    <name type="scientific">Floridaenema evergladense BLCC-F167</name>
    <dbReference type="NCBI Taxonomy" id="3153639"/>
    <lineage>
        <taxon>Bacteria</taxon>
        <taxon>Bacillati</taxon>
        <taxon>Cyanobacteriota</taxon>
        <taxon>Cyanophyceae</taxon>
        <taxon>Oscillatoriophycideae</taxon>
        <taxon>Aerosakkonematales</taxon>
        <taxon>Aerosakkonemataceae</taxon>
        <taxon>Floridanema</taxon>
        <taxon>Floridanema evergladense</taxon>
    </lineage>
</organism>